<dbReference type="PANTHER" id="PTHR11592">
    <property type="entry name" value="GLUTATHIONE PEROXIDASE"/>
    <property type="match status" value="1"/>
</dbReference>
<accession>A0A1P8WPV9</accession>
<keyword evidence="3 5" id="KW-0560">Oxidoreductase</keyword>
<dbReference type="RefSeq" id="WP_077027164.1">
    <property type="nucleotide sequence ID" value="NZ_CP017641.1"/>
</dbReference>
<dbReference type="PROSITE" id="PS51355">
    <property type="entry name" value="GLUTATHIONE_PEROXID_3"/>
    <property type="match status" value="1"/>
</dbReference>
<evidence type="ECO:0000259" key="7">
    <source>
        <dbReference type="PROSITE" id="PS51352"/>
    </source>
</evidence>
<evidence type="ECO:0000313" key="9">
    <source>
        <dbReference type="Proteomes" id="UP000187735"/>
    </source>
</evidence>
<keyword evidence="6" id="KW-0732">Signal</keyword>
<dbReference type="CDD" id="cd00340">
    <property type="entry name" value="GSH_Peroxidase"/>
    <property type="match status" value="1"/>
</dbReference>
<gene>
    <name evidence="8" type="ORF">Fuma_05760</name>
</gene>
<evidence type="ECO:0000256" key="2">
    <source>
        <dbReference type="ARBA" id="ARBA00022559"/>
    </source>
</evidence>
<name>A0A1P8WPV9_9PLAN</name>
<feature type="signal peptide" evidence="6">
    <location>
        <begin position="1"/>
        <end position="21"/>
    </location>
</feature>
<comment type="similarity">
    <text evidence="1 5">Belongs to the glutathione peroxidase family.</text>
</comment>
<sequence precursor="true">MKLFSLAALTALMIAGANGMADDEKQEAKTPDSVHDFKVKSLDGKEVELEKYKGKVLLVVNVASQCGATPQYTQLQELHDKYADKGLVVMGFPCNQFGAQEPGSAEEIKEFCSTKYRVKFPMFSKIDVNGDEQAPIYDFLKSNSDDHTNIGWNFEKFIVSKDGKVAARFKTRTKPNAPEVLKILEEELAK</sequence>
<dbReference type="InterPro" id="IPR036249">
    <property type="entry name" value="Thioredoxin-like_sf"/>
</dbReference>
<dbReference type="FunFam" id="3.40.30.10:FF:000010">
    <property type="entry name" value="Glutathione peroxidase"/>
    <property type="match status" value="1"/>
</dbReference>
<dbReference type="PANTHER" id="PTHR11592:SF78">
    <property type="entry name" value="GLUTATHIONE PEROXIDASE"/>
    <property type="match status" value="1"/>
</dbReference>
<dbReference type="STRING" id="1891926.Fuma_05760"/>
<dbReference type="PIRSF" id="PIRSF000303">
    <property type="entry name" value="Glutathion_perox"/>
    <property type="match status" value="1"/>
</dbReference>
<feature type="domain" description="Thioredoxin" evidence="7">
    <location>
        <begin position="28"/>
        <end position="189"/>
    </location>
</feature>
<dbReference type="InterPro" id="IPR013766">
    <property type="entry name" value="Thioredoxin_domain"/>
</dbReference>
<evidence type="ECO:0000256" key="5">
    <source>
        <dbReference type="RuleBase" id="RU000499"/>
    </source>
</evidence>
<feature type="active site" evidence="4">
    <location>
        <position position="66"/>
    </location>
</feature>
<dbReference type="AlphaFoldDB" id="A0A1P8WPV9"/>
<reference evidence="8 9" key="1">
    <citation type="journal article" date="2016" name="Front. Microbiol.">
        <title>Fuerstia marisgermanicae gen. nov., sp. nov., an Unusual Member of the Phylum Planctomycetes from the German Wadden Sea.</title>
        <authorList>
            <person name="Kohn T."/>
            <person name="Heuer A."/>
            <person name="Jogler M."/>
            <person name="Vollmers J."/>
            <person name="Boedeker C."/>
            <person name="Bunk B."/>
            <person name="Rast P."/>
            <person name="Borchert D."/>
            <person name="Glockner I."/>
            <person name="Freese H.M."/>
            <person name="Klenk H.P."/>
            <person name="Overmann J."/>
            <person name="Kaster A.K."/>
            <person name="Rohde M."/>
            <person name="Wiegand S."/>
            <person name="Jogler C."/>
        </authorList>
    </citation>
    <scope>NUCLEOTIDE SEQUENCE [LARGE SCALE GENOMIC DNA]</scope>
    <source>
        <strain evidence="8 9">NH11</strain>
    </source>
</reference>
<evidence type="ECO:0000256" key="3">
    <source>
        <dbReference type="ARBA" id="ARBA00023002"/>
    </source>
</evidence>
<dbReference type="Gene3D" id="3.40.30.10">
    <property type="entry name" value="Glutaredoxin"/>
    <property type="match status" value="1"/>
</dbReference>
<evidence type="ECO:0000313" key="8">
    <source>
        <dbReference type="EMBL" id="APZ96092.1"/>
    </source>
</evidence>
<dbReference type="OrthoDB" id="9789406at2"/>
<evidence type="ECO:0000256" key="1">
    <source>
        <dbReference type="ARBA" id="ARBA00006926"/>
    </source>
</evidence>
<dbReference type="GO" id="GO:0006979">
    <property type="term" value="P:response to oxidative stress"/>
    <property type="evidence" value="ECO:0007669"/>
    <property type="project" value="InterPro"/>
</dbReference>
<dbReference type="PROSITE" id="PS00460">
    <property type="entry name" value="GLUTATHIONE_PEROXID_1"/>
    <property type="match status" value="1"/>
</dbReference>
<dbReference type="SUPFAM" id="SSF52833">
    <property type="entry name" value="Thioredoxin-like"/>
    <property type="match status" value="1"/>
</dbReference>
<dbReference type="Pfam" id="PF00255">
    <property type="entry name" value="GSHPx"/>
    <property type="match status" value="1"/>
</dbReference>
<dbReference type="PRINTS" id="PR01011">
    <property type="entry name" value="GLUTPROXDASE"/>
</dbReference>
<evidence type="ECO:0000256" key="4">
    <source>
        <dbReference type="PIRSR" id="PIRSR000303-1"/>
    </source>
</evidence>
<keyword evidence="2 5" id="KW-0575">Peroxidase</keyword>
<dbReference type="GO" id="GO:0004601">
    <property type="term" value="F:peroxidase activity"/>
    <property type="evidence" value="ECO:0007669"/>
    <property type="project" value="UniProtKB-KW"/>
</dbReference>
<dbReference type="KEGG" id="fmr:Fuma_05760"/>
<organism evidence="8 9">
    <name type="scientific">Fuerstiella marisgermanici</name>
    <dbReference type="NCBI Taxonomy" id="1891926"/>
    <lineage>
        <taxon>Bacteria</taxon>
        <taxon>Pseudomonadati</taxon>
        <taxon>Planctomycetota</taxon>
        <taxon>Planctomycetia</taxon>
        <taxon>Planctomycetales</taxon>
        <taxon>Planctomycetaceae</taxon>
        <taxon>Fuerstiella</taxon>
    </lineage>
</organism>
<feature type="chain" id="PRO_5010304518" description="Glutathione peroxidase" evidence="6">
    <location>
        <begin position="22"/>
        <end position="190"/>
    </location>
</feature>
<keyword evidence="9" id="KW-1185">Reference proteome</keyword>
<proteinExistence type="inferred from homology"/>
<dbReference type="InterPro" id="IPR000889">
    <property type="entry name" value="Glutathione_peroxidase"/>
</dbReference>
<dbReference type="PROSITE" id="PS51352">
    <property type="entry name" value="THIOREDOXIN_2"/>
    <property type="match status" value="1"/>
</dbReference>
<dbReference type="EMBL" id="CP017641">
    <property type="protein sequence ID" value="APZ96092.1"/>
    <property type="molecule type" value="Genomic_DNA"/>
</dbReference>
<evidence type="ECO:0000256" key="6">
    <source>
        <dbReference type="SAM" id="SignalP"/>
    </source>
</evidence>
<protein>
    <recommendedName>
        <fullName evidence="5">Glutathione peroxidase</fullName>
    </recommendedName>
</protein>
<dbReference type="Proteomes" id="UP000187735">
    <property type="component" value="Chromosome"/>
</dbReference>
<dbReference type="InterPro" id="IPR029759">
    <property type="entry name" value="GPX_AS"/>
</dbReference>